<evidence type="ECO:0000256" key="18">
    <source>
        <dbReference type="SAM" id="Phobius"/>
    </source>
</evidence>
<dbReference type="GO" id="GO:0048038">
    <property type="term" value="F:quinone binding"/>
    <property type="evidence" value="ECO:0007669"/>
    <property type="project" value="UniProtKB-KW"/>
</dbReference>
<feature type="transmembrane region" description="Helical" evidence="18">
    <location>
        <begin position="59"/>
        <end position="78"/>
    </location>
</feature>
<evidence type="ECO:0000313" key="20">
    <source>
        <dbReference type="Proteomes" id="UP000254938"/>
    </source>
</evidence>
<keyword evidence="7 18" id="KW-0812">Transmembrane</keyword>
<evidence type="ECO:0000256" key="9">
    <source>
        <dbReference type="ARBA" id="ARBA00022967"/>
    </source>
</evidence>
<keyword evidence="13 18" id="KW-0472">Membrane</keyword>
<keyword evidence="11" id="KW-0520">NAD</keyword>
<comment type="subunit">
    <text evidence="14">Composed of 13 different subunits. Subunits NuoA, H, J, K, L, M, N constitute the membrane sector of the complex.</text>
</comment>
<dbReference type="GO" id="GO:0005886">
    <property type="term" value="C:plasma membrane"/>
    <property type="evidence" value="ECO:0007669"/>
    <property type="project" value="UniProtKB-SubCell"/>
</dbReference>
<evidence type="ECO:0000256" key="10">
    <source>
        <dbReference type="ARBA" id="ARBA00022989"/>
    </source>
</evidence>
<evidence type="ECO:0000256" key="1">
    <source>
        <dbReference type="ARBA" id="ARBA00002378"/>
    </source>
</evidence>
<comment type="similarity">
    <text evidence="3">Belongs to the complex I subunit 5 family.</text>
</comment>
<evidence type="ECO:0000313" key="19">
    <source>
        <dbReference type="EMBL" id="STS84103.1"/>
    </source>
</evidence>
<evidence type="ECO:0000256" key="3">
    <source>
        <dbReference type="ARBA" id="ARBA00008200"/>
    </source>
</evidence>
<dbReference type="GO" id="GO:0016491">
    <property type="term" value="F:oxidoreductase activity"/>
    <property type="evidence" value="ECO:0007669"/>
    <property type="project" value="UniProtKB-KW"/>
</dbReference>
<comment type="function">
    <text evidence="1">NDH-1 shuttles electrons from NADH, via FMN and iron-sulfur (Fe-S) centers, to quinones in the respiratory chain. The immediate electron acceptor for the enzyme in this species is believed to be ubiquinone. Couples the redox reaction to proton translocation (for every two electrons transferred, four hydrogen ions are translocated across the cytoplasmic membrane), and thus conserves the redox energy in a proton gradient.</text>
</comment>
<keyword evidence="10 18" id="KW-1133">Transmembrane helix</keyword>
<evidence type="ECO:0000256" key="5">
    <source>
        <dbReference type="ARBA" id="ARBA00022475"/>
    </source>
</evidence>
<dbReference type="EMBL" id="UGKQ01000007">
    <property type="protein sequence ID" value="STS84103.1"/>
    <property type="molecule type" value="Genomic_DNA"/>
</dbReference>
<evidence type="ECO:0000256" key="11">
    <source>
        <dbReference type="ARBA" id="ARBA00023027"/>
    </source>
</evidence>
<evidence type="ECO:0000256" key="4">
    <source>
        <dbReference type="ARBA" id="ARBA00019904"/>
    </source>
</evidence>
<evidence type="ECO:0000256" key="6">
    <source>
        <dbReference type="ARBA" id="ARBA00022519"/>
    </source>
</evidence>
<name>A0A377TWL6_KLEPN</name>
<keyword evidence="5" id="KW-1003">Cell membrane</keyword>
<evidence type="ECO:0000256" key="17">
    <source>
        <dbReference type="ARBA" id="ARBA00047712"/>
    </source>
</evidence>
<dbReference type="Proteomes" id="UP000254938">
    <property type="component" value="Unassembled WGS sequence"/>
</dbReference>
<evidence type="ECO:0000256" key="14">
    <source>
        <dbReference type="ARBA" id="ARBA00025811"/>
    </source>
</evidence>
<evidence type="ECO:0000256" key="13">
    <source>
        <dbReference type="ARBA" id="ARBA00023136"/>
    </source>
</evidence>
<reference evidence="19 20" key="1">
    <citation type="submission" date="2018-06" db="EMBL/GenBank/DDBJ databases">
        <authorList>
            <consortium name="Pathogen Informatics"/>
            <person name="Doyle S."/>
        </authorList>
    </citation>
    <scope>NUCLEOTIDE SEQUENCE [LARGE SCALE GENOMIC DNA]</scope>
    <source>
        <strain evidence="19 20">NCTC9140</strain>
    </source>
</reference>
<keyword evidence="12 19" id="KW-0830">Ubiquinone</keyword>
<evidence type="ECO:0000256" key="15">
    <source>
        <dbReference type="ARBA" id="ARBA00031571"/>
    </source>
</evidence>
<keyword evidence="9" id="KW-1278">Translocase</keyword>
<dbReference type="AlphaFoldDB" id="A0A377TWL6"/>
<evidence type="ECO:0000256" key="12">
    <source>
        <dbReference type="ARBA" id="ARBA00023075"/>
    </source>
</evidence>
<comment type="subcellular location">
    <subcellularLocation>
        <location evidence="2">Cell inner membrane</location>
        <topology evidence="2">Multi-pass membrane protein</topology>
    </subcellularLocation>
</comment>
<gene>
    <name evidence="19" type="primary">nuoL_1</name>
    <name evidence="19" type="ORF">NCTC9140_05889</name>
</gene>
<keyword evidence="8" id="KW-0874">Quinone</keyword>
<keyword evidence="19" id="KW-0560">Oxidoreductase</keyword>
<proteinExistence type="inferred from homology"/>
<accession>A0A377TWL6</accession>
<sequence>MVPCLGLRLLYDKVFVKPFLGIAWLLKRDPLNSLMNIPAILSRFAGKGLLVSENGYLRWYVASMSIGAVVVLALLMVLR</sequence>
<evidence type="ECO:0000256" key="8">
    <source>
        <dbReference type="ARBA" id="ARBA00022719"/>
    </source>
</evidence>
<protein>
    <recommendedName>
        <fullName evidence="4">NADH-quinone oxidoreductase subunit L</fullName>
    </recommendedName>
    <alternativeName>
        <fullName evidence="15">NADH dehydrogenase I subunit L</fullName>
    </alternativeName>
    <alternativeName>
        <fullName evidence="16">NDH-1 subunit L</fullName>
    </alternativeName>
</protein>
<dbReference type="Gene3D" id="1.20.5.2700">
    <property type="match status" value="1"/>
</dbReference>
<evidence type="ECO:0000256" key="2">
    <source>
        <dbReference type="ARBA" id="ARBA00004429"/>
    </source>
</evidence>
<comment type="catalytic activity">
    <reaction evidence="17">
        <text>a quinone + NADH + 5 H(+)(in) = a quinol + NAD(+) + 4 H(+)(out)</text>
        <dbReference type="Rhea" id="RHEA:57888"/>
        <dbReference type="ChEBI" id="CHEBI:15378"/>
        <dbReference type="ChEBI" id="CHEBI:24646"/>
        <dbReference type="ChEBI" id="CHEBI:57540"/>
        <dbReference type="ChEBI" id="CHEBI:57945"/>
        <dbReference type="ChEBI" id="CHEBI:132124"/>
    </reaction>
</comment>
<organism evidence="19 20">
    <name type="scientific">Klebsiella pneumoniae</name>
    <dbReference type="NCBI Taxonomy" id="573"/>
    <lineage>
        <taxon>Bacteria</taxon>
        <taxon>Pseudomonadati</taxon>
        <taxon>Pseudomonadota</taxon>
        <taxon>Gammaproteobacteria</taxon>
        <taxon>Enterobacterales</taxon>
        <taxon>Enterobacteriaceae</taxon>
        <taxon>Klebsiella/Raoultella group</taxon>
        <taxon>Klebsiella</taxon>
        <taxon>Klebsiella pneumoniae complex</taxon>
    </lineage>
</organism>
<evidence type="ECO:0000256" key="7">
    <source>
        <dbReference type="ARBA" id="ARBA00022692"/>
    </source>
</evidence>
<dbReference type="FunFam" id="1.20.5.2700:FF:000001">
    <property type="entry name" value="NADH-quinone oxidoreductase, L subunit"/>
    <property type="match status" value="1"/>
</dbReference>
<evidence type="ECO:0000256" key="16">
    <source>
        <dbReference type="ARBA" id="ARBA00032795"/>
    </source>
</evidence>
<keyword evidence="6" id="KW-0997">Cell inner membrane</keyword>